<dbReference type="AlphaFoldDB" id="A0A392W354"/>
<organism evidence="1 2">
    <name type="scientific">Trifolium medium</name>
    <dbReference type="NCBI Taxonomy" id="97028"/>
    <lineage>
        <taxon>Eukaryota</taxon>
        <taxon>Viridiplantae</taxon>
        <taxon>Streptophyta</taxon>
        <taxon>Embryophyta</taxon>
        <taxon>Tracheophyta</taxon>
        <taxon>Spermatophyta</taxon>
        <taxon>Magnoliopsida</taxon>
        <taxon>eudicotyledons</taxon>
        <taxon>Gunneridae</taxon>
        <taxon>Pentapetalae</taxon>
        <taxon>rosids</taxon>
        <taxon>fabids</taxon>
        <taxon>Fabales</taxon>
        <taxon>Fabaceae</taxon>
        <taxon>Papilionoideae</taxon>
        <taxon>50 kb inversion clade</taxon>
        <taxon>NPAAA clade</taxon>
        <taxon>Hologalegina</taxon>
        <taxon>IRL clade</taxon>
        <taxon>Trifolieae</taxon>
        <taxon>Trifolium</taxon>
    </lineage>
</organism>
<evidence type="ECO:0000313" key="1">
    <source>
        <dbReference type="EMBL" id="MCI94132.1"/>
    </source>
</evidence>
<dbReference type="Proteomes" id="UP000265520">
    <property type="component" value="Unassembled WGS sequence"/>
</dbReference>
<evidence type="ECO:0000313" key="2">
    <source>
        <dbReference type="Proteomes" id="UP000265520"/>
    </source>
</evidence>
<sequence length="50" mass="6289">MREISKLMRDRTFDSRPLFERSRYCKCKRRARSFGILLPKNERWRSRNLK</sequence>
<reference evidence="1 2" key="1">
    <citation type="journal article" date="2018" name="Front. Plant Sci.">
        <title>Red Clover (Trifolium pratense) and Zigzag Clover (T. medium) - A Picture of Genomic Similarities and Differences.</title>
        <authorList>
            <person name="Dluhosova J."/>
            <person name="Istvanek J."/>
            <person name="Nedelnik J."/>
            <person name="Repkova J."/>
        </authorList>
    </citation>
    <scope>NUCLEOTIDE SEQUENCE [LARGE SCALE GENOMIC DNA]</scope>
    <source>
        <strain evidence="2">cv. 10/8</strain>
        <tissue evidence="1">Leaf</tissue>
    </source>
</reference>
<protein>
    <submittedName>
        <fullName evidence="1">Uncharacterized protein</fullName>
    </submittedName>
</protein>
<comment type="caution">
    <text evidence="1">The sequence shown here is derived from an EMBL/GenBank/DDBJ whole genome shotgun (WGS) entry which is preliminary data.</text>
</comment>
<proteinExistence type="predicted"/>
<name>A0A392W354_9FABA</name>
<keyword evidence="2" id="KW-1185">Reference proteome</keyword>
<feature type="non-terminal residue" evidence="1">
    <location>
        <position position="50"/>
    </location>
</feature>
<accession>A0A392W354</accession>
<dbReference type="EMBL" id="LXQA011348199">
    <property type="protein sequence ID" value="MCI94132.1"/>
    <property type="molecule type" value="Genomic_DNA"/>
</dbReference>